<proteinExistence type="predicted"/>
<keyword evidence="2" id="KW-1185">Reference proteome</keyword>
<gene>
    <name evidence="1" type="ORF">ACCO45_004351</name>
</gene>
<name>A0ACC4E5M9_PURLI</name>
<comment type="caution">
    <text evidence="1">The sequence shown here is derived from an EMBL/GenBank/DDBJ whole genome shotgun (WGS) entry which is preliminary data.</text>
</comment>
<reference evidence="1" key="1">
    <citation type="submission" date="2024-12" db="EMBL/GenBank/DDBJ databases">
        <title>Comparative genomics and development of molecular markers within Purpureocillium lilacinum and among Purpureocillium species.</title>
        <authorList>
            <person name="Yeh Z.-Y."/>
            <person name="Ni N.-T."/>
            <person name="Lo P.-H."/>
            <person name="Mushyakhwo K."/>
            <person name="Lin C.-F."/>
            <person name="Nai Y.-S."/>
        </authorList>
    </citation>
    <scope>NUCLEOTIDE SEQUENCE</scope>
    <source>
        <strain evidence="1">NCHU-NPUST-175</strain>
    </source>
</reference>
<evidence type="ECO:0000313" key="1">
    <source>
        <dbReference type="EMBL" id="KAL3962828.1"/>
    </source>
</evidence>
<evidence type="ECO:0000313" key="2">
    <source>
        <dbReference type="Proteomes" id="UP001638806"/>
    </source>
</evidence>
<protein>
    <submittedName>
        <fullName evidence="1">Uncharacterized protein</fullName>
    </submittedName>
</protein>
<dbReference type="EMBL" id="JBGNUJ010000003">
    <property type="protein sequence ID" value="KAL3962828.1"/>
    <property type="molecule type" value="Genomic_DNA"/>
</dbReference>
<dbReference type="Proteomes" id="UP001638806">
    <property type="component" value="Unassembled WGS sequence"/>
</dbReference>
<organism evidence="1 2">
    <name type="scientific">Purpureocillium lilacinum</name>
    <name type="common">Paecilomyces lilacinus</name>
    <dbReference type="NCBI Taxonomy" id="33203"/>
    <lineage>
        <taxon>Eukaryota</taxon>
        <taxon>Fungi</taxon>
        <taxon>Dikarya</taxon>
        <taxon>Ascomycota</taxon>
        <taxon>Pezizomycotina</taxon>
        <taxon>Sordariomycetes</taxon>
        <taxon>Hypocreomycetidae</taxon>
        <taxon>Hypocreales</taxon>
        <taxon>Ophiocordycipitaceae</taxon>
        <taxon>Purpureocillium</taxon>
    </lineage>
</organism>
<accession>A0ACC4E5M9</accession>
<sequence length="1641" mass="178696">MSQAKVLYFSGEIPQGNPEGDQRELFRKLHLLSKERNHPVLASFLDCVTTAVKDECSHLIREQRDLLPCFESVLDLTDHVVELRRTPLGAAVERVLVLVFQLGSFIAYHEAHPLEFNFQPTDTSLIARGPGLLSAAAIGLSPSISMVPAIAEDITRVAFRFGVVVDQAYPETNMASVFNVDGNSVSIGGTPSTLKALFSESEYFLKAKHVPMKKVQGMWHAQNVYGIEHVKQLVPKTEQGRRLHLPLFSPVSGLPFDATDATTLLEQIMEEMLTQTIRWDLTIGGVTNRLKRLSPGSIQLISIQPSHYIGALLDHWRGEVPEASLSSQDMMSAVMGLTLGKSRPRDAKSSKIAVVGMSCRFPGGADDTEKFWELLLQGRDVHDHIPLDRFDAQTHVDPSGKTPNTSKTSYGCFVDNPGLFDAMFFGMSPREAEQTDPMHRLAIVTAYEALERSGYVHGRGIHRRRVGTFYGQASDDYREVNSGQDVGTYFIPGGCRAFAPGRINYVFKFWGPSYSVDTACSSSLAAIQTACTSLWSGDVDMAIAGGLNILTNSDVYAGLSNGHFLSPPVAARRSVILKRLEDAEADNDNILGVVLSAATDHSAEAVSITHPHDVAQAHLYTQVVRRAGIDPLAVGYVEMHGTGTQAGDSNEMRSVTSVFAPGADGHAHMQRRQSPLYIGTAKPNVGHGEAAAGVISFIKTMLVLQKGMIPPHVGIKTRLNPALPQDLAKRNVVIPYTAKPWGPSIEETRLAMVNNFGAAGGNTSIIVEEATPRPRVGEDTRPAHALTPERCITTIGCPSWRPPVLEAIEQLRPHIETSLAQTPHSGKQAPVAFAFTGQGVFYIGIGARLYRDVPGFRQQLDQLDSLARRQRFPSFLSIVNGTCLPEDVSIVSMHMAIVCVEIALARLWASFGVKPSVVIGHSLGEYAALNVAGVLSDSATVFLVGTRAALLASACTPNTHGMLSVRTSVDNVTQAAGDIPFEVACINSPNETVVGGSLADLDALSASLATQGYKAIRLDVAHAYHTSQMDALLDSFVMQTRSVVCKKPSIPIISPRSARVLTPDDAVDVSYLAAATRETVNFAGALNAAWEAGVVSSATIWLEMGPHPICSGLISRTLPEAGLICPSLHRDSDDWITLGKALSALYTAGVDVHWNEYHRPFEPALRLLDTPTYAWNNKNYWIQYRGDWNLTKGRPGPESVPEAGVVDFQNVQHPPSHLRAVQRIQGPGIGGIDSFHAEMGFTLAKRIYNQSFSELTATGINVADFEYHEPVVKQRRTQDAQPIQVTAEADLDKMAVNIKWFNPANELWYCHATAFYEDPTSWLSTWSRSARLVTSRIEALQDMAAAGTASKLKTDLAYSLFGKLVDYSDMYQTMQWVILNEDEAVAEVQFPSDTSGNWSIPPHFIDGVVSLSGFILNGGPHFDNTNNFFVTPSWKSMRFAKPLTPGARYLSYVRMVPADSHSFVGDVYILQDREIVGVVEGIVFRQWPRVMLNRFFTPPDALGGPSTTMPTAKSKLSSQRQAAFTPPSPSETSDSSLVVVSHGSQDIPTGKLTSSAQMADESGPAGSEAADRISRALELVAQELAVDTGLLRDDAQIADLGLDSLMSLVVAQRLREELRIEVRDAFFLEVSTVGDLKKLLS</sequence>